<evidence type="ECO:0000259" key="7">
    <source>
        <dbReference type="Pfam" id="PF02384"/>
    </source>
</evidence>
<dbReference type="InterPro" id="IPR014048">
    <property type="entry name" value="MethylDNA_cys_MeTrfase_DNA-bd"/>
</dbReference>
<protein>
    <submittedName>
        <fullName evidence="8">Type I restriction enzyme M protein</fullName>
        <ecNumber evidence="8">2.1.1.72</ecNumber>
    </submittedName>
</protein>
<dbReference type="Gene3D" id="3.40.50.150">
    <property type="entry name" value="Vaccinia Virus protein VP39"/>
    <property type="match status" value="1"/>
</dbReference>
<dbReference type="CDD" id="cd16961">
    <property type="entry name" value="RMtype1_S_TRD-CR_like"/>
    <property type="match status" value="1"/>
</dbReference>
<gene>
    <name evidence="8" type="ORF">HNR73_000782</name>
</gene>
<feature type="domain" description="Type I restriction modification DNA specificity" evidence="6">
    <location>
        <begin position="506"/>
        <end position="679"/>
    </location>
</feature>
<dbReference type="GO" id="GO:0008170">
    <property type="term" value="F:N-methyltransferase activity"/>
    <property type="evidence" value="ECO:0007669"/>
    <property type="project" value="InterPro"/>
</dbReference>
<keyword evidence="4" id="KW-0238">DNA-binding</keyword>
<dbReference type="EMBL" id="JACHGT010000002">
    <property type="protein sequence ID" value="MBB6032935.1"/>
    <property type="molecule type" value="Genomic_DNA"/>
</dbReference>
<dbReference type="InterPro" id="IPR000055">
    <property type="entry name" value="Restrct_endonuc_typeI_TRD"/>
</dbReference>
<dbReference type="PRINTS" id="PR00507">
    <property type="entry name" value="N12N6MTFRASE"/>
</dbReference>
<dbReference type="RefSeq" id="WP_184785862.1">
    <property type="nucleotide sequence ID" value="NZ_BONT01000020.1"/>
</dbReference>
<dbReference type="PANTHER" id="PTHR42998:SF1">
    <property type="entry name" value="TYPE I RESTRICTION ENZYME HINDI METHYLASE SUBUNIT"/>
    <property type="match status" value="1"/>
</dbReference>
<dbReference type="Pfam" id="PF02384">
    <property type="entry name" value="N6_Mtase"/>
    <property type="match status" value="1"/>
</dbReference>
<evidence type="ECO:0000313" key="9">
    <source>
        <dbReference type="Proteomes" id="UP000548476"/>
    </source>
</evidence>
<dbReference type="GO" id="GO:0009007">
    <property type="term" value="F:site-specific DNA-methyltransferase (adenine-specific) activity"/>
    <property type="evidence" value="ECO:0007669"/>
    <property type="project" value="UniProtKB-EC"/>
</dbReference>
<dbReference type="InterPro" id="IPR036388">
    <property type="entry name" value="WH-like_DNA-bd_sf"/>
</dbReference>
<dbReference type="Proteomes" id="UP000548476">
    <property type="component" value="Unassembled WGS sequence"/>
</dbReference>
<keyword evidence="9" id="KW-1185">Reference proteome</keyword>
<dbReference type="Gene3D" id="3.90.220.20">
    <property type="entry name" value="DNA methylase specificity domains"/>
    <property type="match status" value="1"/>
</dbReference>
<reference evidence="8 9" key="1">
    <citation type="submission" date="2020-08" db="EMBL/GenBank/DDBJ databases">
        <title>Genomic Encyclopedia of Type Strains, Phase IV (KMG-IV): sequencing the most valuable type-strain genomes for metagenomic binning, comparative biology and taxonomic classification.</title>
        <authorList>
            <person name="Goeker M."/>
        </authorList>
    </citation>
    <scope>NUCLEOTIDE SEQUENCE [LARGE SCALE GENOMIC DNA]</scope>
    <source>
        <strain evidence="8 9">YIM 65646</strain>
    </source>
</reference>
<keyword evidence="3" id="KW-0227">DNA damage</keyword>
<evidence type="ECO:0000259" key="5">
    <source>
        <dbReference type="Pfam" id="PF01035"/>
    </source>
</evidence>
<keyword evidence="8" id="KW-0808">Transferase</keyword>
<evidence type="ECO:0000313" key="8">
    <source>
        <dbReference type="EMBL" id="MBB6032935.1"/>
    </source>
</evidence>
<dbReference type="SUPFAM" id="SSF46767">
    <property type="entry name" value="Methylated DNA-protein cysteine methyltransferase, C-terminal domain"/>
    <property type="match status" value="1"/>
</dbReference>
<dbReference type="SUPFAM" id="SSF116734">
    <property type="entry name" value="DNA methylase specificity domain"/>
    <property type="match status" value="1"/>
</dbReference>
<dbReference type="Gene3D" id="1.10.10.10">
    <property type="entry name" value="Winged helix-like DNA-binding domain superfamily/Winged helix DNA-binding domain"/>
    <property type="match status" value="1"/>
</dbReference>
<dbReference type="GO" id="GO:0003677">
    <property type="term" value="F:DNA binding"/>
    <property type="evidence" value="ECO:0007669"/>
    <property type="project" value="UniProtKB-KW"/>
</dbReference>
<comment type="similarity">
    <text evidence="1">Belongs to the type-I restriction system S methylase family.</text>
</comment>
<name>A0A841FC22_9ACTN</name>
<dbReference type="InterPro" id="IPR003356">
    <property type="entry name" value="DNA_methylase_A-5"/>
</dbReference>
<organism evidence="8 9">
    <name type="scientific">Phytomonospora endophytica</name>
    <dbReference type="NCBI Taxonomy" id="714109"/>
    <lineage>
        <taxon>Bacteria</taxon>
        <taxon>Bacillati</taxon>
        <taxon>Actinomycetota</taxon>
        <taxon>Actinomycetes</taxon>
        <taxon>Micromonosporales</taxon>
        <taxon>Micromonosporaceae</taxon>
        <taxon>Phytomonospora</taxon>
    </lineage>
</organism>
<evidence type="ECO:0000256" key="2">
    <source>
        <dbReference type="ARBA" id="ARBA00022747"/>
    </source>
</evidence>
<dbReference type="EC" id="2.1.1.72" evidence="8"/>
<evidence type="ECO:0000256" key="4">
    <source>
        <dbReference type="ARBA" id="ARBA00023125"/>
    </source>
</evidence>
<accession>A0A841FC22</accession>
<dbReference type="InterPro" id="IPR029063">
    <property type="entry name" value="SAM-dependent_MTases_sf"/>
</dbReference>
<dbReference type="AlphaFoldDB" id="A0A841FC22"/>
<proteinExistence type="inferred from homology"/>
<feature type="domain" description="DNA methylase adenine-specific" evidence="7">
    <location>
        <begin position="182"/>
        <end position="456"/>
    </location>
</feature>
<evidence type="ECO:0000256" key="3">
    <source>
        <dbReference type="ARBA" id="ARBA00022763"/>
    </source>
</evidence>
<dbReference type="GO" id="GO:0009307">
    <property type="term" value="P:DNA restriction-modification system"/>
    <property type="evidence" value="ECO:0007669"/>
    <property type="project" value="UniProtKB-KW"/>
</dbReference>
<dbReference type="InterPro" id="IPR044946">
    <property type="entry name" value="Restrct_endonuc_typeI_TRD_sf"/>
</dbReference>
<evidence type="ECO:0000259" key="6">
    <source>
        <dbReference type="Pfam" id="PF01420"/>
    </source>
</evidence>
<keyword evidence="2" id="KW-0680">Restriction system</keyword>
<dbReference type="InterPro" id="IPR052916">
    <property type="entry name" value="Type-I_RE_MTase_Subunit"/>
</dbReference>
<feature type="domain" description="Methylated-DNA-[protein]-cysteine S-methyltransferase DNA binding" evidence="5">
    <location>
        <begin position="708"/>
        <end position="763"/>
    </location>
</feature>
<evidence type="ECO:0000256" key="1">
    <source>
        <dbReference type="ARBA" id="ARBA00010923"/>
    </source>
</evidence>
<dbReference type="GO" id="GO:0032259">
    <property type="term" value="P:methylation"/>
    <property type="evidence" value="ECO:0007669"/>
    <property type="project" value="UniProtKB-KW"/>
</dbReference>
<dbReference type="Pfam" id="PF01420">
    <property type="entry name" value="Methylase_S"/>
    <property type="match status" value="1"/>
</dbReference>
<dbReference type="SUPFAM" id="SSF53335">
    <property type="entry name" value="S-adenosyl-L-methionine-dependent methyltransferases"/>
    <property type="match status" value="1"/>
</dbReference>
<dbReference type="Pfam" id="PF01035">
    <property type="entry name" value="DNA_binding_1"/>
    <property type="match status" value="1"/>
</dbReference>
<sequence>MSTDEDLITADEIAYYADVSASAVINWRARHEDFPPSRPIGGKEHYPLDHVLAWLDGRRIPRNRLAHGELPGATYGSRLRRGLGREATPQAAATDPRKWAEQLWRDAERLWEGSDPKELAELLLFRMEETSGDVPWPTDEVGSLLIRFVNGYAAKDPHGLWRAELHDAILRRGGILDDPKASQVSTPPSLARLLARLVMGRGIRNVLDPSVDSPATALEVARVADSDGFSRPSFTGLASTPLLTDEVGRVLTRIGAGTFTVAYEEFPSWLLGVDDGWDAVMANPPFNAKTPSGVPARLWPFGIPPESNANFAWLQLAWAALVEGARAAVVLPVSSLSAGLRDREIRATMLSRGAVEAVITLPAKLFATTGVPVAVWLLTKGAVEEDRDVLLIDASEMGRPVSRTQHELSDEDIDEISTTVLGWLVDAPTFRAGFADVVSLAEIRAADWLLLPGVHFGDSVESTLSEAGPGILRAELNRLRDDLVTTEDRMLARLGEATKAIRGQRETTQLREICFIKSGPAGRRLTLIQPGLETVPVVTPRDLAGNRIAARPLGAVSRKVAEEARSYQVRKGDLLFSRVGDLGRVAVAKPEHHGWVMGSGCFLLRVESDDVDPEYLAHFLRRSSVQEWIKRNNSGSAVATLNPTVLGMLSVDVPSWEEQQRVAGILGALDEKTALHRRLAETTAALREELSGALFDLDPGVPTKYLPVIHVLERLPSGKWVSYQDLADVVGSGAQTIGTVLREAVYVPNAYRVLRSNGRVSPEWETNDGLLTAADVPRLLELDGVPFEKGAAAQSARASMEELRSLLEEIPHDGLSKQ</sequence>
<keyword evidence="8" id="KW-0489">Methyltransferase</keyword>
<dbReference type="InterPro" id="IPR036217">
    <property type="entry name" value="MethylDNA_cys_MeTrfase_DNAb"/>
</dbReference>
<comment type="caution">
    <text evidence="8">The sequence shown here is derived from an EMBL/GenBank/DDBJ whole genome shotgun (WGS) entry which is preliminary data.</text>
</comment>
<dbReference type="PANTHER" id="PTHR42998">
    <property type="entry name" value="TYPE I RESTRICTION ENZYME HINDVIIP M PROTEIN-RELATED"/>
    <property type="match status" value="1"/>
</dbReference>